<protein>
    <recommendedName>
        <fullName evidence="5">Mucin-associated surface protein (MASP)</fullName>
    </recommendedName>
</protein>
<accession>A0A1X0NHW9</accession>
<keyword evidence="4" id="KW-1185">Reference proteome</keyword>
<dbReference type="PROSITE" id="PS51257">
    <property type="entry name" value="PROKAR_LIPOPROTEIN"/>
    <property type="match status" value="1"/>
</dbReference>
<dbReference type="Proteomes" id="UP000192257">
    <property type="component" value="Unassembled WGS sequence"/>
</dbReference>
<proteinExistence type="predicted"/>
<comment type="caution">
    <text evidence="3">The sequence shown here is derived from an EMBL/GenBank/DDBJ whole genome shotgun (WGS) entry which is preliminary data.</text>
</comment>
<dbReference type="EMBL" id="NBCO01000047">
    <property type="protein sequence ID" value="ORC84247.1"/>
    <property type="molecule type" value="Genomic_DNA"/>
</dbReference>
<dbReference type="VEuPathDB" id="TriTrypDB:TM35_000471420"/>
<evidence type="ECO:0000256" key="2">
    <source>
        <dbReference type="SAM" id="SignalP"/>
    </source>
</evidence>
<evidence type="ECO:0000313" key="3">
    <source>
        <dbReference type="EMBL" id="ORC84247.1"/>
    </source>
</evidence>
<feature type="chain" id="PRO_5013117699" description="Mucin-associated surface protein (MASP)" evidence="2">
    <location>
        <begin position="24"/>
        <end position="207"/>
    </location>
</feature>
<reference evidence="3 4" key="1">
    <citation type="submission" date="2017-03" db="EMBL/GenBank/DDBJ databases">
        <title>An alternative strategy for trypanosome survival in the mammalian bloodstream revealed through genome and transcriptome analysis of the ubiquitous bovine parasite Trypanosoma (Megatrypanum) theileri.</title>
        <authorList>
            <person name="Kelly S."/>
            <person name="Ivens A."/>
            <person name="Mott A."/>
            <person name="O'Neill E."/>
            <person name="Emms D."/>
            <person name="Macleod O."/>
            <person name="Voorheis P."/>
            <person name="Matthews J."/>
            <person name="Matthews K."/>
            <person name="Carrington M."/>
        </authorList>
    </citation>
    <scope>NUCLEOTIDE SEQUENCE [LARGE SCALE GENOMIC DNA]</scope>
    <source>
        <strain evidence="3">Edinburgh</strain>
    </source>
</reference>
<evidence type="ECO:0008006" key="5">
    <source>
        <dbReference type="Google" id="ProtNLM"/>
    </source>
</evidence>
<evidence type="ECO:0000313" key="4">
    <source>
        <dbReference type="Proteomes" id="UP000192257"/>
    </source>
</evidence>
<sequence>MMLLRRLLYHMVLFLSVACVCVAAGENAENEENLSTVDGDCSASDKESLKCENKTDVAEAARAACPDPRVKEKCPAEVGGSKANCLKDSEPPCPQPPEPKEPAPTTPKELASTTLKGSTEEVGLDTVSGDPAGERGDQGHSGPTGERGTDGSRQGSGTNTGSGPVSSSAPPTVSPPSQATTNEEKREASPTDTQTGNNGGSTKEESG</sequence>
<feature type="compositionally biased region" description="Low complexity" evidence="1">
    <location>
        <begin position="161"/>
        <end position="181"/>
    </location>
</feature>
<gene>
    <name evidence="3" type="ORF">TM35_000471420</name>
</gene>
<organism evidence="3 4">
    <name type="scientific">Trypanosoma theileri</name>
    <dbReference type="NCBI Taxonomy" id="67003"/>
    <lineage>
        <taxon>Eukaryota</taxon>
        <taxon>Discoba</taxon>
        <taxon>Euglenozoa</taxon>
        <taxon>Kinetoplastea</taxon>
        <taxon>Metakinetoplastina</taxon>
        <taxon>Trypanosomatida</taxon>
        <taxon>Trypanosomatidae</taxon>
        <taxon>Trypanosoma</taxon>
    </lineage>
</organism>
<name>A0A1X0NHW9_9TRYP</name>
<evidence type="ECO:0000256" key="1">
    <source>
        <dbReference type="SAM" id="MobiDB-lite"/>
    </source>
</evidence>
<dbReference type="RefSeq" id="XP_028878313.1">
    <property type="nucleotide sequence ID" value="XM_029030402.1"/>
</dbReference>
<dbReference type="GeneID" id="39990182"/>
<feature type="non-terminal residue" evidence="3">
    <location>
        <position position="207"/>
    </location>
</feature>
<keyword evidence="2" id="KW-0732">Signal</keyword>
<feature type="region of interest" description="Disordered" evidence="1">
    <location>
        <begin position="60"/>
        <end position="207"/>
    </location>
</feature>
<dbReference type="AlphaFoldDB" id="A0A1X0NHW9"/>
<feature type="signal peptide" evidence="2">
    <location>
        <begin position="1"/>
        <end position="23"/>
    </location>
</feature>
<feature type="compositionally biased region" description="Pro residues" evidence="1">
    <location>
        <begin position="91"/>
        <end position="105"/>
    </location>
</feature>